<comment type="caution">
    <text evidence="1">The sequence shown here is derived from an EMBL/GenBank/DDBJ whole genome shotgun (WGS) entry which is preliminary data.</text>
</comment>
<proteinExistence type="predicted"/>
<protein>
    <submittedName>
        <fullName evidence="1">Uncharacterized protein</fullName>
    </submittedName>
</protein>
<dbReference type="EMBL" id="JABEBT010000097">
    <property type="protein sequence ID" value="KAF7632660.1"/>
    <property type="molecule type" value="Genomic_DNA"/>
</dbReference>
<accession>A0A8S9ZH47</accession>
<keyword evidence="2" id="KW-1185">Reference proteome</keyword>
<reference evidence="1" key="1">
    <citation type="journal article" date="2020" name="Ecol. Evol.">
        <title>Genome structure and content of the rice root-knot nematode (Meloidogyne graminicola).</title>
        <authorList>
            <person name="Phan N.T."/>
            <person name="Danchin E.G.J."/>
            <person name="Klopp C."/>
            <person name="Perfus-Barbeoch L."/>
            <person name="Kozlowski D.K."/>
            <person name="Koutsovoulos G.D."/>
            <person name="Lopez-Roques C."/>
            <person name="Bouchez O."/>
            <person name="Zahm M."/>
            <person name="Besnard G."/>
            <person name="Bellafiore S."/>
        </authorList>
    </citation>
    <scope>NUCLEOTIDE SEQUENCE</scope>
    <source>
        <strain evidence="1">VN-18</strain>
    </source>
</reference>
<dbReference type="AlphaFoldDB" id="A0A8S9ZH47"/>
<gene>
    <name evidence="1" type="ORF">Mgra_00007964</name>
</gene>
<sequence>MQFSNIKTTTTTKTSIIVFILCFCCLLQQINTQMTFSDGWGKRSVPSTFALRSPGKRHPPPDFVPLSGERGPVNDFLGGGDEEALNPAMEACHVGYAQRLVQLHEQMLFLYGTYQQCQIKAMGTQPKAASPKS</sequence>
<evidence type="ECO:0000313" key="2">
    <source>
        <dbReference type="Proteomes" id="UP000605970"/>
    </source>
</evidence>
<dbReference type="Proteomes" id="UP000605970">
    <property type="component" value="Unassembled WGS sequence"/>
</dbReference>
<organism evidence="1 2">
    <name type="scientific">Meloidogyne graminicola</name>
    <dbReference type="NCBI Taxonomy" id="189291"/>
    <lineage>
        <taxon>Eukaryota</taxon>
        <taxon>Metazoa</taxon>
        <taxon>Ecdysozoa</taxon>
        <taxon>Nematoda</taxon>
        <taxon>Chromadorea</taxon>
        <taxon>Rhabditida</taxon>
        <taxon>Tylenchina</taxon>
        <taxon>Tylenchomorpha</taxon>
        <taxon>Tylenchoidea</taxon>
        <taxon>Meloidogynidae</taxon>
        <taxon>Meloidogyninae</taxon>
        <taxon>Meloidogyne</taxon>
    </lineage>
</organism>
<evidence type="ECO:0000313" key="1">
    <source>
        <dbReference type="EMBL" id="KAF7632660.1"/>
    </source>
</evidence>
<dbReference type="OrthoDB" id="5852747at2759"/>
<name>A0A8S9ZH47_9BILA</name>